<evidence type="ECO:0000256" key="5">
    <source>
        <dbReference type="ARBA" id="ARBA00022801"/>
    </source>
</evidence>
<evidence type="ECO:0000256" key="4">
    <source>
        <dbReference type="ARBA" id="ARBA00022741"/>
    </source>
</evidence>
<dbReference type="AlphaFoldDB" id="A0A833PHB6"/>
<evidence type="ECO:0000256" key="1">
    <source>
        <dbReference type="ARBA" id="ARBA00008428"/>
    </source>
</evidence>
<evidence type="ECO:0000256" key="11">
    <source>
        <dbReference type="ARBA" id="ARBA00048954"/>
    </source>
</evidence>
<evidence type="ECO:0000256" key="6">
    <source>
        <dbReference type="ARBA" id="ARBA00022806"/>
    </source>
</evidence>
<comment type="caution">
    <text evidence="13">The sequence shown here is derived from an EMBL/GenBank/DDBJ whole genome shotgun (WGS) entry which is preliminary data.</text>
</comment>
<keyword evidence="5" id="KW-0378">Hydrolase</keyword>
<dbReference type="GO" id="GO:0016787">
    <property type="term" value="F:hydrolase activity"/>
    <property type="evidence" value="ECO:0007669"/>
    <property type="project" value="UniProtKB-KW"/>
</dbReference>
<dbReference type="GO" id="GO:0006269">
    <property type="term" value="P:DNA replication, synthesis of primer"/>
    <property type="evidence" value="ECO:0007669"/>
    <property type="project" value="UniProtKB-KW"/>
</dbReference>
<dbReference type="Pfam" id="PF00772">
    <property type="entry name" value="DnaB"/>
    <property type="match status" value="1"/>
</dbReference>
<organism evidence="13 14">
    <name type="scientific">Acinetobacter bereziniae</name>
    <name type="common">Acinetobacter genomosp. 10</name>
    <dbReference type="NCBI Taxonomy" id="106648"/>
    <lineage>
        <taxon>Bacteria</taxon>
        <taxon>Pseudomonadati</taxon>
        <taxon>Pseudomonadota</taxon>
        <taxon>Gammaproteobacteria</taxon>
        <taxon>Moraxellales</taxon>
        <taxon>Moraxellaceae</taxon>
        <taxon>Acinetobacter</taxon>
    </lineage>
</organism>
<dbReference type="SUPFAM" id="SSF52540">
    <property type="entry name" value="P-loop containing nucleoside triphosphate hydrolases"/>
    <property type="match status" value="1"/>
</dbReference>
<evidence type="ECO:0000256" key="3">
    <source>
        <dbReference type="ARBA" id="ARBA00022705"/>
    </source>
</evidence>
<reference evidence="14" key="1">
    <citation type="journal article" date="2020" name="MBio">
        <title>Horizontal gene transfer to a defensive symbiont with a reduced genome amongst a multipartite beetle microbiome.</title>
        <authorList>
            <person name="Waterworth S.C."/>
            <person name="Florez L.V."/>
            <person name="Rees E.R."/>
            <person name="Hertweck C."/>
            <person name="Kaltenpoth M."/>
            <person name="Kwan J.C."/>
        </authorList>
    </citation>
    <scope>NUCLEOTIDE SEQUENCE [LARGE SCALE GENOMIC DNA]</scope>
</reference>
<dbReference type="EC" id="5.6.2.3" evidence="10"/>
<keyword evidence="8" id="KW-0238">DNA-binding</keyword>
<dbReference type="GO" id="GO:0005524">
    <property type="term" value="F:ATP binding"/>
    <property type="evidence" value="ECO:0007669"/>
    <property type="project" value="UniProtKB-KW"/>
</dbReference>
<evidence type="ECO:0000256" key="7">
    <source>
        <dbReference type="ARBA" id="ARBA00022840"/>
    </source>
</evidence>
<evidence type="ECO:0000256" key="9">
    <source>
        <dbReference type="ARBA" id="ARBA00023235"/>
    </source>
</evidence>
<dbReference type="GO" id="GO:0043139">
    <property type="term" value="F:5'-3' DNA helicase activity"/>
    <property type="evidence" value="ECO:0007669"/>
    <property type="project" value="UniProtKB-EC"/>
</dbReference>
<dbReference type="InterPro" id="IPR016136">
    <property type="entry name" value="DNA_helicase_N/primase_C"/>
</dbReference>
<dbReference type="PANTHER" id="PTHR30153:SF2">
    <property type="entry name" value="REPLICATIVE DNA HELICASE"/>
    <property type="match status" value="1"/>
</dbReference>
<keyword evidence="9" id="KW-0413">Isomerase</keyword>
<evidence type="ECO:0000256" key="10">
    <source>
        <dbReference type="ARBA" id="ARBA00044969"/>
    </source>
</evidence>
<comment type="catalytic activity">
    <reaction evidence="11">
        <text>ATP + H2O = ADP + phosphate + H(+)</text>
        <dbReference type="Rhea" id="RHEA:13065"/>
        <dbReference type="ChEBI" id="CHEBI:15377"/>
        <dbReference type="ChEBI" id="CHEBI:15378"/>
        <dbReference type="ChEBI" id="CHEBI:30616"/>
        <dbReference type="ChEBI" id="CHEBI:43474"/>
        <dbReference type="ChEBI" id="CHEBI:456216"/>
        <dbReference type="EC" id="5.6.2.3"/>
    </reaction>
</comment>
<dbReference type="GO" id="GO:1990077">
    <property type="term" value="C:primosome complex"/>
    <property type="evidence" value="ECO:0007669"/>
    <property type="project" value="UniProtKB-KW"/>
</dbReference>
<accession>A0A833PHB6</accession>
<dbReference type="GO" id="GO:0005829">
    <property type="term" value="C:cytosol"/>
    <property type="evidence" value="ECO:0007669"/>
    <property type="project" value="TreeGrafter"/>
</dbReference>
<dbReference type="SUPFAM" id="SSF48024">
    <property type="entry name" value="N-terminal domain of DnaB helicase"/>
    <property type="match status" value="1"/>
</dbReference>
<keyword evidence="7" id="KW-0067">ATP-binding</keyword>
<dbReference type="InterPro" id="IPR027417">
    <property type="entry name" value="P-loop_NTPase"/>
</dbReference>
<gene>
    <name evidence="13" type="primary">dnaB_1</name>
    <name evidence="13" type="ORF">GAK29_00901</name>
</gene>
<sequence length="481" mass="54109">MNTQFDFSGMIEDQLSDPACELAFLVSMFTYQECCEFIAQTNESNFTIQTHVVLFRAMKKLHEKGEPIDEVTIMTSLKTLGSEKQGVNEKYILDLFQNAPVTLSNNVSAYLKTLQDLATRRQLRDAGNRIQKIANDLSNGEADDAIARANSVLSDIGTGTSDDDPKPLINCMIDLFDEINKIQKEKLDGTYAVRGVNTGFIALDNKIGEIQKGDLVIIAARPSMGKTAFAQNISTHIATNLVKPVLFESIEMKEDKITRRIAAAIGNVDLRHLQDSDLKPDDWTGFTEAVSLIERSPFEIKDGVVTLVDIRRHARKVKAKYGYLGAIFIDYLQKVATPHLSPNIAEHERLTVISKGLKEIAMELDCPVFALSQLSRDVEKRPNKRPLMSDLRGSGAIEQDADVILFLYRDEYYNKNKSQFKGMLEVIASKVRDGETGETFLFSELQYSRFSNVSNENLEYFQKQLASIDQKPKYKSRFEGL</sequence>
<keyword evidence="2" id="KW-0639">Primosome</keyword>
<proteinExistence type="inferred from homology"/>
<dbReference type="PANTHER" id="PTHR30153">
    <property type="entry name" value="REPLICATIVE DNA HELICASE DNAB"/>
    <property type="match status" value="1"/>
</dbReference>
<dbReference type="InterPro" id="IPR036185">
    <property type="entry name" value="DNA_heli_DnaB-like_N_sf"/>
</dbReference>
<evidence type="ECO:0000256" key="2">
    <source>
        <dbReference type="ARBA" id="ARBA00022515"/>
    </source>
</evidence>
<comment type="similarity">
    <text evidence="1">Belongs to the helicase family. DnaB subfamily.</text>
</comment>
<protein>
    <recommendedName>
        <fullName evidence="10">DNA 5'-3' helicase</fullName>
        <ecNumber evidence="10">5.6.2.3</ecNumber>
    </recommendedName>
</protein>
<dbReference type="PROSITE" id="PS51199">
    <property type="entry name" value="SF4_HELICASE"/>
    <property type="match status" value="1"/>
</dbReference>
<dbReference type="Pfam" id="PF03796">
    <property type="entry name" value="DnaB_C"/>
    <property type="match status" value="1"/>
</dbReference>
<keyword evidence="3" id="KW-0235">DNA replication</keyword>
<dbReference type="Gene3D" id="3.40.50.300">
    <property type="entry name" value="P-loop containing nucleotide triphosphate hydrolases"/>
    <property type="match status" value="1"/>
</dbReference>
<dbReference type="InterPro" id="IPR007694">
    <property type="entry name" value="DNA_helicase_DnaB-like_C"/>
</dbReference>
<dbReference type="Gene3D" id="1.10.860.10">
    <property type="entry name" value="DNAb Helicase, Chain A"/>
    <property type="match status" value="1"/>
</dbReference>
<dbReference type="InterPro" id="IPR007693">
    <property type="entry name" value="DNA_helicase_DnaB-like_N"/>
</dbReference>
<keyword evidence="6 13" id="KW-0347">Helicase</keyword>
<dbReference type="Proteomes" id="UP000490535">
    <property type="component" value="Unassembled WGS sequence"/>
</dbReference>
<feature type="domain" description="SF4 helicase" evidence="12">
    <location>
        <begin position="189"/>
        <end position="457"/>
    </location>
</feature>
<dbReference type="GO" id="GO:0003677">
    <property type="term" value="F:DNA binding"/>
    <property type="evidence" value="ECO:0007669"/>
    <property type="project" value="UniProtKB-KW"/>
</dbReference>
<evidence type="ECO:0000313" key="14">
    <source>
        <dbReference type="Proteomes" id="UP000490535"/>
    </source>
</evidence>
<evidence type="ECO:0000256" key="8">
    <source>
        <dbReference type="ARBA" id="ARBA00023125"/>
    </source>
</evidence>
<keyword evidence="4" id="KW-0547">Nucleotide-binding</keyword>
<dbReference type="CDD" id="cd00984">
    <property type="entry name" value="DnaB_C"/>
    <property type="match status" value="1"/>
</dbReference>
<evidence type="ECO:0000259" key="12">
    <source>
        <dbReference type="PROSITE" id="PS51199"/>
    </source>
</evidence>
<dbReference type="EMBL" id="WNDP01000014">
    <property type="protein sequence ID" value="KAF1027095.1"/>
    <property type="molecule type" value="Genomic_DNA"/>
</dbReference>
<name>A0A833PHB6_ACIBZ</name>
<evidence type="ECO:0000313" key="13">
    <source>
        <dbReference type="EMBL" id="KAF1027095.1"/>
    </source>
</evidence>